<comment type="caution">
    <text evidence="1">The sequence shown here is derived from an EMBL/GenBank/DDBJ whole genome shotgun (WGS) entry which is preliminary data.</text>
</comment>
<dbReference type="Proteomes" id="UP001345219">
    <property type="component" value="Chromosome 8"/>
</dbReference>
<name>A0AAN7K0M0_9MYRT</name>
<gene>
    <name evidence="1" type="ORF">SAY87_008730</name>
</gene>
<sequence>MTTVYTTHCMQLVFLWMNEYADERYVIISATTSSKYAIPWSIAVPEASNQPKSRMEPAISGKVIRLCSDAKERADDTEYSVVDFAAASLTVNGFPLVQKRQRRIRFALEPPARADETPAVAEAAAEQSRPAQISGGDAGGSLIIKKQCICSPTGHAGSFRCRHHQREYVWVGRRLAGR</sequence>
<evidence type="ECO:0000313" key="2">
    <source>
        <dbReference type="Proteomes" id="UP001345219"/>
    </source>
</evidence>
<dbReference type="PANTHER" id="PTHR33132:SF135">
    <property type="entry name" value="OS02G0799700 PROTEIN"/>
    <property type="match status" value="1"/>
</dbReference>
<reference evidence="1 2" key="1">
    <citation type="journal article" date="2023" name="Hortic Res">
        <title>Pangenome of water caltrop reveals structural variations and asymmetric subgenome divergence after allopolyploidization.</title>
        <authorList>
            <person name="Zhang X."/>
            <person name="Chen Y."/>
            <person name="Wang L."/>
            <person name="Yuan Y."/>
            <person name="Fang M."/>
            <person name="Shi L."/>
            <person name="Lu R."/>
            <person name="Comes H.P."/>
            <person name="Ma Y."/>
            <person name="Chen Y."/>
            <person name="Huang G."/>
            <person name="Zhou Y."/>
            <person name="Zheng Z."/>
            <person name="Qiu Y."/>
        </authorList>
    </citation>
    <scope>NUCLEOTIDE SEQUENCE [LARGE SCALE GENOMIC DNA]</scope>
    <source>
        <tissue evidence="1">Roots</tissue>
    </source>
</reference>
<dbReference type="PANTHER" id="PTHR33132">
    <property type="entry name" value="OSJNBB0118P14.9 PROTEIN"/>
    <property type="match status" value="1"/>
</dbReference>
<keyword evidence="2" id="KW-1185">Reference proteome</keyword>
<proteinExistence type="predicted"/>
<organism evidence="1 2">
    <name type="scientific">Trapa incisa</name>
    <dbReference type="NCBI Taxonomy" id="236973"/>
    <lineage>
        <taxon>Eukaryota</taxon>
        <taxon>Viridiplantae</taxon>
        <taxon>Streptophyta</taxon>
        <taxon>Embryophyta</taxon>
        <taxon>Tracheophyta</taxon>
        <taxon>Spermatophyta</taxon>
        <taxon>Magnoliopsida</taxon>
        <taxon>eudicotyledons</taxon>
        <taxon>Gunneridae</taxon>
        <taxon>Pentapetalae</taxon>
        <taxon>rosids</taxon>
        <taxon>malvids</taxon>
        <taxon>Myrtales</taxon>
        <taxon>Lythraceae</taxon>
        <taxon>Trapa</taxon>
    </lineage>
</organism>
<dbReference type="EMBL" id="JAXIOK010000014">
    <property type="protein sequence ID" value="KAK4754973.1"/>
    <property type="molecule type" value="Genomic_DNA"/>
</dbReference>
<dbReference type="AlphaFoldDB" id="A0AAN7K0M0"/>
<protein>
    <submittedName>
        <fullName evidence="1">Uncharacterized protein</fullName>
    </submittedName>
</protein>
<accession>A0AAN7K0M0</accession>
<evidence type="ECO:0000313" key="1">
    <source>
        <dbReference type="EMBL" id="KAK4754973.1"/>
    </source>
</evidence>